<evidence type="ECO:0000313" key="1">
    <source>
        <dbReference type="EMBL" id="PID55692.1"/>
    </source>
</evidence>
<comment type="caution">
    <text evidence="1">The sequence shown here is derived from an EMBL/GenBank/DDBJ whole genome shotgun (WGS) entry which is preliminary data.</text>
</comment>
<accession>A0A2G6E1B0</accession>
<dbReference type="NCBIfam" id="TIGR03696">
    <property type="entry name" value="Rhs_assc_core"/>
    <property type="match status" value="1"/>
</dbReference>
<sequence length="95" mass="10346">MTTAKCWPKAAATPSCIAGSNTIQSWKTTTCARYYQPGLGRFLTTDPVEGFPTEPTSLHRYLYGNDNPVSFIDPSGEFSLLETVTVGTAHPSHCF</sequence>
<name>A0A2G6E1B0_9BACT</name>
<dbReference type="InterPro" id="IPR022385">
    <property type="entry name" value="Rhs_assc_core"/>
</dbReference>
<proteinExistence type="predicted"/>
<reference evidence="1 2" key="1">
    <citation type="submission" date="2017-10" db="EMBL/GenBank/DDBJ databases">
        <title>Novel microbial diversity and functional potential in the marine mammal oral microbiome.</title>
        <authorList>
            <person name="Dudek N.K."/>
            <person name="Sun C.L."/>
            <person name="Burstein D."/>
            <person name="Kantor R.S."/>
            <person name="Aliaga Goltsman D.S."/>
            <person name="Bik E.M."/>
            <person name="Thomas B.C."/>
            <person name="Banfield J.F."/>
            <person name="Relman D.A."/>
        </authorList>
    </citation>
    <scope>NUCLEOTIDE SEQUENCE [LARGE SCALE GENOMIC DNA]</scope>
    <source>
        <strain evidence="1">DOLZORAL124_49_17</strain>
    </source>
</reference>
<evidence type="ECO:0008006" key="3">
    <source>
        <dbReference type="Google" id="ProtNLM"/>
    </source>
</evidence>
<protein>
    <recommendedName>
        <fullName evidence="3">RHS repeat-associated core domain-containing protein</fullName>
    </recommendedName>
</protein>
<dbReference type="EMBL" id="PDPS01000049">
    <property type="protein sequence ID" value="PID55692.1"/>
    <property type="molecule type" value="Genomic_DNA"/>
</dbReference>
<evidence type="ECO:0000313" key="2">
    <source>
        <dbReference type="Proteomes" id="UP000229740"/>
    </source>
</evidence>
<gene>
    <name evidence="1" type="ORF">CSB45_14765</name>
</gene>
<dbReference type="AlphaFoldDB" id="A0A2G6E1B0"/>
<dbReference type="Proteomes" id="UP000229740">
    <property type="component" value="Unassembled WGS sequence"/>
</dbReference>
<dbReference type="Gene3D" id="2.180.10.10">
    <property type="entry name" value="RHS repeat-associated core"/>
    <property type="match status" value="1"/>
</dbReference>
<organism evidence="1 2">
    <name type="scientific">candidate division KSB3 bacterium</name>
    <dbReference type="NCBI Taxonomy" id="2044937"/>
    <lineage>
        <taxon>Bacteria</taxon>
        <taxon>candidate division KSB3</taxon>
    </lineage>
</organism>